<comment type="catalytic activity">
    <reaction evidence="1">
        <text>6-hydroxymethyl-7,8-dihydropterin + ATP = (7,8-dihydropterin-6-yl)methyl diphosphate + AMP + H(+)</text>
        <dbReference type="Rhea" id="RHEA:11412"/>
        <dbReference type="ChEBI" id="CHEBI:15378"/>
        <dbReference type="ChEBI" id="CHEBI:30616"/>
        <dbReference type="ChEBI" id="CHEBI:44841"/>
        <dbReference type="ChEBI" id="CHEBI:72950"/>
        <dbReference type="ChEBI" id="CHEBI:456215"/>
        <dbReference type="EC" id="2.7.6.3"/>
    </reaction>
</comment>
<dbReference type="NCBIfam" id="TIGR01498">
    <property type="entry name" value="folK"/>
    <property type="match status" value="1"/>
</dbReference>
<dbReference type="PROSITE" id="PS00794">
    <property type="entry name" value="HPPK"/>
    <property type="match status" value="1"/>
</dbReference>
<dbReference type="PANTHER" id="PTHR43071">
    <property type="entry name" value="2-AMINO-4-HYDROXY-6-HYDROXYMETHYLDIHYDROPTERIDINE PYROPHOSPHOKINASE"/>
    <property type="match status" value="1"/>
</dbReference>
<reference evidence="11" key="1">
    <citation type="submission" date="2018-11" db="EMBL/GenBank/DDBJ databases">
        <title>Genome sequencing of a novel mesophilic and cellulolytic organism within the genus Hungateiclostridium.</title>
        <authorList>
            <person name="Rettenmaier R."/>
            <person name="Liebl W."/>
            <person name="Zverlov V."/>
        </authorList>
    </citation>
    <scope>NUCLEOTIDE SEQUENCE [LARGE SCALE GENOMIC DNA]</scope>
    <source>
        <strain evidence="11">N2K1</strain>
    </source>
</reference>
<dbReference type="Proteomes" id="UP000289166">
    <property type="component" value="Unassembled WGS sequence"/>
</dbReference>
<gene>
    <name evidence="10" type="primary">folK</name>
    <name evidence="10" type="ORF">EFD62_14740</name>
</gene>
<name>A0A4Q0I2R4_9FIRM</name>
<dbReference type="AlphaFoldDB" id="A0A4Q0I2R4"/>
<dbReference type="PANTHER" id="PTHR43071:SF1">
    <property type="entry name" value="2-AMINO-4-HYDROXY-6-HYDROXYMETHYLDIHYDROPTERIDINE PYROPHOSPHOKINASE"/>
    <property type="match status" value="1"/>
</dbReference>
<evidence type="ECO:0000256" key="7">
    <source>
        <dbReference type="ARBA" id="ARBA00022840"/>
    </source>
</evidence>
<dbReference type="GO" id="GO:0046654">
    <property type="term" value="P:tetrahydrofolate biosynthetic process"/>
    <property type="evidence" value="ECO:0007669"/>
    <property type="project" value="UniProtKB-UniPathway"/>
</dbReference>
<dbReference type="GO" id="GO:0005524">
    <property type="term" value="F:ATP binding"/>
    <property type="evidence" value="ECO:0007669"/>
    <property type="project" value="UniProtKB-KW"/>
</dbReference>
<evidence type="ECO:0000313" key="11">
    <source>
        <dbReference type="Proteomes" id="UP000289166"/>
    </source>
</evidence>
<dbReference type="EMBL" id="RLII01000028">
    <property type="protein sequence ID" value="RXE57955.1"/>
    <property type="molecule type" value="Genomic_DNA"/>
</dbReference>
<evidence type="ECO:0000256" key="8">
    <source>
        <dbReference type="ARBA" id="ARBA00022909"/>
    </source>
</evidence>
<dbReference type="RefSeq" id="WP_069195621.1">
    <property type="nucleotide sequence ID" value="NZ_RLII01000028.1"/>
</dbReference>
<dbReference type="EC" id="2.7.6.3" evidence="3"/>
<evidence type="ECO:0000256" key="5">
    <source>
        <dbReference type="ARBA" id="ARBA00022741"/>
    </source>
</evidence>
<keyword evidence="4 10" id="KW-0808">Transferase</keyword>
<accession>A0A4Q0I2R4</accession>
<evidence type="ECO:0000256" key="1">
    <source>
        <dbReference type="ARBA" id="ARBA00000198"/>
    </source>
</evidence>
<dbReference type="SUPFAM" id="SSF55083">
    <property type="entry name" value="6-hydroxymethyl-7,8-dihydropterin pyrophosphokinase, HPPK"/>
    <property type="match status" value="1"/>
</dbReference>
<dbReference type="InterPro" id="IPR035907">
    <property type="entry name" value="Hppk_sf"/>
</dbReference>
<evidence type="ECO:0000256" key="2">
    <source>
        <dbReference type="ARBA" id="ARBA00005051"/>
    </source>
</evidence>
<evidence type="ECO:0000259" key="9">
    <source>
        <dbReference type="PROSITE" id="PS00794"/>
    </source>
</evidence>
<comment type="pathway">
    <text evidence="2">Cofactor biosynthesis; tetrahydrofolate biosynthesis; 2-amino-4-hydroxy-6-hydroxymethyl-7,8-dihydropteridine diphosphate from 7,8-dihydroneopterin triphosphate: step 4/4.</text>
</comment>
<dbReference type="Pfam" id="PF01288">
    <property type="entry name" value="HPPK"/>
    <property type="match status" value="1"/>
</dbReference>
<evidence type="ECO:0000256" key="3">
    <source>
        <dbReference type="ARBA" id="ARBA00013253"/>
    </source>
</evidence>
<comment type="caution">
    <text evidence="10">The sequence shown here is derived from an EMBL/GenBank/DDBJ whole genome shotgun (WGS) entry which is preliminary data.</text>
</comment>
<dbReference type="GO" id="GO:0046656">
    <property type="term" value="P:folic acid biosynthetic process"/>
    <property type="evidence" value="ECO:0007669"/>
    <property type="project" value="UniProtKB-KW"/>
</dbReference>
<organism evidence="10 11">
    <name type="scientific">Acetivibrio mesophilus</name>
    <dbReference type="NCBI Taxonomy" id="2487273"/>
    <lineage>
        <taxon>Bacteria</taxon>
        <taxon>Bacillati</taxon>
        <taxon>Bacillota</taxon>
        <taxon>Clostridia</taxon>
        <taxon>Eubacteriales</taxon>
        <taxon>Oscillospiraceae</taxon>
        <taxon>Acetivibrio</taxon>
    </lineage>
</organism>
<proteinExistence type="predicted"/>
<dbReference type="CDD" id="cd00483">
    <property type="entry name" value="HPPK"/>
    <property type="match status" value="1"/>
</dbReference>
<keyword evidence="11" id="KW-1185">Reference proteome</keyword>
<dbReference type="GO" id="GO:0003848">
    <property type="term" value="F:2-amino-4-hydroxy-6-hydroxymethyldihydropteridine diphosphokinase activity"/>
    <property type="evidence" value="ECO:0007669"/>
    <property type="project" value="UniProtKB-EC"/>
</dbReference>
<evidence type="ECO:0000313" key="10">
    <source>
        <dbReference type="EMBL" id="RXE57955.1"/>
    </source>
</evidence>
<dbReference type="OrthoDB" id="9808041at2"/>
<sequence>MNYNVFLSLGSNIEDRESYLLDALNNISAISDVSLKNISSIYETDPVGYTEQGRFLNMAVQISTSLGAEELLEALLRIEKLLKRERVVRWGPRTIDIDILIYGDLRIDTPKLTIPHPRMFERAFVLRPLMEIYEGEELFGINIQDALDKCSDRDGVRLYKKITVCDLT</sequence>
<dbReference type="UniPathway" id="UPA00077">
    <property type="reaction ID" value="UER00155"/>
</dbReference>
<keyword evidence="8" id="KW-0289">Folate biosynthesis</keyword>
<evidence type="ECO:0000256" key="6">
    <source>
        <dbReference type="ARBA" id="ARBA00022777"/>
    </source>
</evidence>
<protein>
    <recommendedName>
        <fullName evidence="3">2-amino-4-hydroxy-6-hydroxymethyldihydropteridine diphosphokinase</fullName>
        <ecNumber evidence="3">2.7.6.3</ecNumber>
    </recommendedName>
</protein>
<keyword evidence="7" id="KW-0067">ATP-binding</keyword>
<dbReference type="InterPro" id="IPR000550">
    <property type="entry name" value="Hppk"/>
</dbReference>
<dbReference type="Gene3D" id="3.30.70.560">
    <property type="entry name" value="7,8-Dihydro-6-hydroxymethylpterin-pyrophosphokinase HPPK"/>
    <property type="match status" value="1"/>
</dbReference>
<evidence type="ECO:0000256" key="4">
    <source>
        <dbReference type="ARBA" id="ARBA00022679"/>
    </source>
</evidence>
<feature type="domain" description="7,8-dihydro-6-hydroxymethylpterin-pyrophosphokinase" evidence="9">
    <location>
        <begin position="89"/>
        <end position="100"/>
    </location>
</feature>
<dbReference type="GO" id="GO:0016301">
    <property type="term" value="F:kinase activity"/>
    <property type="evidence" value="ECO:0007669"/>
    <property type="project" value="UniProtKB-KW"/>
</dbReference>
<keyword evidence="6 10" id="KW-0418">Kinase</keyword>
<keyword evidence="5" id="KW-0547">Nucleotide-binding</keyword>